<organism evidence="2 3">
    <name type="scientific">Nocardia cyriacigeorgica</name>
    <dbReference type="NCBI Taxonomy" id="135487"/>
    <lineage>
        <taxon>Bacteria</taxon>
        <taxon>Bacillati</taxon>
        <taxon>Actinomycetota</taxon>
        <taxon>Actinomycetes</taxon>
        <taxon>Mycobacteriales</taxon>
        <taxon>Nocardiaceae</taxon>
        <taxon>Nocardia</taxon>
    </lineage>
</organism>
<reference evidence="2 3" key="1">
    <citation type="submission" date="2019-02" db="EMBL/GenBank/DDBJ databases">
        <authorList>
            <consortium name="Pathogen Informatics"/>
        </authorList>
    </citation>
    <scope>NUCLEOTIDE SEQUENCE [LARGE SCALE GENOMIC DNA]</scope>
    <source>
        <strain evidence="2 3">3012STDY6756504</strain>
    </source>
</reference>
<feature type="compositionally biased region" description="Basic and acidic residues" evidence="1">
    <location>
        <begin position="242"/>
        <end position="253"/>
    </location>
</feature>
<sequence>MPPPRRHHLHRAGAVSALASCRARPRLPTVSHSPDRARLIHDHHGLRASSRIHGKQRCRTQRNDRPPLPRREHPMTISALPTGLHPPDHPRAAGVVEQTRIELTSPEAIAMIADYAAFQFASKWCLRNREDFVLAVRTLTADFVTSAATLAPRPTSVTLRLRWAAHGAIAIDLWDNVDPYSSRRYRRCLTTRLHLQRTRPKLQQVSPPSAPSTASRRQRRTRAARDETSGRQPDRSVAYELPDGHRQLLDHRLVMARAGGDQETPAAGTRLSTA</sequence>
<feature type="region of interest" description="Disordered" evidence="1">
    <location>
        <begin position="197"/>
        <end position="274"/>
    </location>
</feature>
<dbReference type="AlphaFoldDB" id="A0A4U8VWL1"/>
<dbReference type="Proteomes" id="UP000290439">
    <property type="component" value="Chromosome"/>
</dbReference>
<evidence type="ECO:0000256" key="1">
    <source>
        <dbReference type="SAM" id="MobiDB-lite"/>
    </source>
</evidence>
<proteinExistence type="predicted"/>
<feature type="compositionally biased region" description="Basic and acidic residues" evidence="1">
    <location>
        <begin position="223"/>
        <end position="234"/>
    </location>
</feature>
<gene>
    <name evidence="2" type="ORF">NCTC10797_00063</name>
</gene>
<evidence type="ECO:0000313" key="3">
    <source>
        <dbReference type="Proteomes" id="UP000290439"/>
    </source>
</evidence>
<protein>
    <submittedName>
        <fullName evidence="2">Uncharacterized protein</fullName>
    </submittedName>
</protein>
<feature type="compositionally biased region" description="Basic and acidic residues" evidence="1">
    <location>
        <begin position="61"/>
        <end position="73"/>
    </location>
</feature>
<name>A0A4U8VWL1_9NOCA</name>
<accession>A0A4U8VWL1</accession>
<feature type="region of interest" description="Disordered" evidence="1">
    <location>
        <begin position="49"/>
        <end position="73"/>
    </location>
</feature>
<feature type="compositionally biased region" description="Basic residues" evidence="1">
    <location>
        <begin position="49"/>
        <end position="60"/>
    </location>
</feature>
<evidence type="ECO:0000313" key="2">
    <source>
        <dbReference type="EMBL" id="VFA96314.1"/>
    </source>
</evidence>
<dbReference type="EMBL" id="LR215973">
    <property type="protein sequence ID" value="VFA96314.1"/>
    <property type="molecule type" value="Genomic_DNA"/>
</dbReference>